<dbReference type="AlphaFoldDB" id="A0A7C5LCY6"/>
<gene>
    <name evidence="2" type="ORF">ENM11_05435</name>
</gene>
<evidence type="ECO:0000313" key="2">
    <source>
        <dbReference type="EMBL" id="HHK68579.1"/>
    </source>
</evidence>
<keyword evidence="1" id="KW-0812">Transmembrane</keyword>
<evidence type="ECO:0000256" key="1">
    <source>
        <dbReference type="SAM" id="Phobius"/>
    </source>
</evidence>
<dbReference type="Pfam" id="PF01917">
    <property type="entry name" value="Flagellin_arch-type"/>
    <property type="match status" value="1"/>
</dbReference>
<proteinExistence type="predicted"/>
<sequence length="163" mass="18477">MISGYIFVESLLVVALIISASAFSSTMLTTFKELEQNNKMNLNQMMRRLQTRLEPVFSYVSDNLTDVYLWIKNVGVETLSYAEIEMSEIFITGRNLLVHLSRGKSPPSWNYEIVRDVFPDQGLSRGETLKITVKLVTALQPGEYLVRFVTPYSTVEHVFSVGG</sequence>
<organism evidence="2">
    <name type="scientific">Caldiarchaeum subterraneum</name>
    <dbReference type="NCBI Taxonomy" id="311458"/>
    <lineage>
        <taxon>Archaea</taxon>
        <taxon>Nitrososphaerota</taxon>
        <taxon>Candidatus Caldarchaeales</taxon>
        <taxon>Candidatus Caldarchaeaceae</taxon>
        <taxon>Candidatus Caldarchaeum</taxon>
    </lineage>
</organism>
<name>A0A7C5LCY6_CALS0</name>
<accession>A0A7C5LCY6</accession>
<evidence type="ECO:0008006" key="3">
    <source>
        <dbReference type="Google" id="ProtNLM"/>
    </source>
</evidence>
<comment type="caution">
    <text evidence="2">The sequence shown here is derived from an EMBL/GenBank/DDBJ whole genome shotgun (WGS) entry which is preliminary data.</text>
</comment>
<keyword evidence="1" id="KW-0472">Membrane</keyword>
<dbReference type="GO" id="GO:0097588">
    <property type="term" value="P:archaeal or bacterial-type flagellum-dependent cell motility"/>
    <property type="evidence" value="ECO:0007669"/>
    <property type="project" value="InterPro"/>
</dbReference>
<reference evidence="2" key="1">
    <citation type="journal article" date="2020" name="mSystems">
        <title>Genome- and Community-Level Interaction Insights into Carbon Utilization and Element Cycling Functions of Hydrothermarchaeota in Hydrothermal Sediment.</title>
        <authorList>
            <person name="Zhou Z."/>
            <person name="Liu Y."/>
            <person name="Xu W."/>
            <person name="Pan J."/>
            <person name="Luo Z.H."/>
            <person name="Li M."/>
        </authorList>
    </citation>
    <scope>NUCLEOTIDE SEQUENCE [LARGE SCALE GENOMIC DNA]</scope>
    <source>
        <strain evidence="2">SpSt-1056</strain>
    </source>
</reference>
<dbReference type="GO" id="GO:0005198">
    <property type="term" value="F:structural molecule activity"/>
    <property type="evidence" value="ECO:0007669"/>
    <property type="project" value="InterPro"/>
</dbReference>
<keyword evidence="1" id="KW-1133">Transmembrane helix</keyword>
<dbReference type="EMBL" id="DRWN01000044">
    <property type="protein sequence ID" value="HHK68579.1"/>
    <property type="molecule type" value="Genomic_DNA"/>
</dbReference>
<protein>
    <recommendedName>
        <fullName evidence="3">Flagellin</fullName>
    </recommendedName>
</protein>
<feature type="transmembrane region" description="Helical" evidence="1">
    <location>
        <begin position="6"/>
        <end position="31"/>
    </location>
</feature>
<dbReference type="InterPro" id="IPR002774">
    <property type="entry name" value="Flagellin_arc-type"/>
</dbReference>